<feature type="transmembrane region" description="Helical" evidence="2">
    <location>
        <begin position="240"/>
        <end position="257"/>
    </location>
</feature>
<feature type="transmembrane region" description="Helical" evidence="2">
    <location>
        <begin position="366"/>
        <end position="383"/>
    </location>
</feature>
<evidence type="ECO:0000313" key="4">
    <source>
        <dbReference type="Proteomes" id="UP000569951"/>
    </source>
</evidence>
<dbReference type="Pfam" id="PF10101">
    <property type="entry name" value="DUF2339"/>
    <property type="match status" value="1"/>
</dbReference>
<keyword evidence="2" id="KW-0812">Transmembrane</keyword>
<feature type="transmembrane region" description="Helical" evidence="2">
    <location>
        <begin position="517"/>
        <end position="538"/>
    </location>
</feature>
<feature type="transmembrane region" description="Helical" evidence="2">
    <location>
        <begin position="598"/>
        <end position="618"/>
    </location>
</feature>
<feature type="transmembrane region" description="Helical" evidence="2">
    <location>
        <begin position="187"/>
        <end position="210"/>
    </location>
</feature>
<feature type="transmembrane region" description="Helical" evidence="2">
    <location>
        <begin position="263"/>
        <end position="280"/>
    </location>
</feature>
<comment type="caution">
    <text evidence="3">The sequence shown here is derived from an EMBL/GenBank/DDBJ whole genome shotgun (WGS) entry which is preliminary data.</text>
</comment>
<gene>
    <name evidence="3" type="ORF">HNR42_001633</name>
</gene>
<proteinExistence type="predicted"/>
<dbReference type="EMBL" id="JACHHG010000005">
    <property type="protein sequence ID" value="MBB6098208.1"/>
    <property type="molecule type" value="Genomic_DNA"/>
</dbReference>
<feature type="transmembrane region" description="Helical" evidence="2">
    <location>
        <begin position="654"/>
        <end position="677"/>
    </location>
</feature>
<name>A0A841I1M5_9DEIO</name>
<dbReference type="PANTHER" id="PTHR38434">
    <property type="entry name" value="BLL2549 PROTEIN"/>
    <property type="match status" value="1"/>
</dbReference>
<dbReference type="PANTHER" id="PTHR38434:SF1">
    <property type="entry name" value="BLL2549 PROTEIN"/>
    <property type="match status" value="1"/>
</dbReference>
<feature type="transmembrane region" description="Helical" evidence="2">
    <location>
        <begin position="624"/>
        <end position="642"/>
    </location>
</feature>
<dbReference type="Proteomes" id="UP000569951">
    <property type="component" value="Unassembled WGS sequence"/>
</dbReference>
<feature type="transmembrane region" description="Helical" evidence="2">
    <location>
        <begin position="216"/>
        <end position="233"/>
    </location>
</feature>
<feature type="transmembrane region" description="Helical" evidence="2">
    <location>
        <begin position="830"/>
        <end position="847"/>
    </location>
</feature>
<feature type="region of interest" description="Disordered" evidence="1">
    <location>
        <begin position="60"/>
        <end position="116"/>
    </location>
</feature>
<feature type="transmembrane region" description="Helical" evidence="2">
    <location>
        <begin position="131"/>
        <end position="151"/>
    </location>
</feature>
<feature type="transmembrane region" description="Helical" evidence="2">
    <location>
        <begin position="689"/>
        <end position="708"/>
    </location>
</feature>
<feature type="transmembrane region" description="Helical" evidence="2">
    <location>
        <begin position="163"/>
        <end position="180"/>
    </location>
</feature>
<keyword evidence="4" id="KW-1185">Reference proteome</keyword>
<evidence type="ECO:0000256" key="2">
    <source>
        <dbReference type="SAM" id="Phobius"/>
    </source>
</evidence>
<feature type="transmembrane region" description="Helical" evidence="2">
    <location>
        <begin position="312"/>
        <end position="330"/>
    </location>
</feature>
<feature type="compositionally biased region" description="Pro residues" evidence="1">
    <location>
        <begin position="88"/>
        <end position="104"/>
    </location>
</feature>
<organism evidence="3 4">
    <name type="scientific">Deinobacterium chartae</name>
    <dbReference type="NCBI Taxonomy" id="521158"/>
    <lineage>
        <taxon>Bacteria</taxon>
        <taxon>Thermotogati</taxon>
        <taxon>Deinococcota</taxon>
        <taxon>Deinococci</taxon>
        <taxon>Deinococcales</taxon>
        <taxon>Deinococcaceae</taxon>
        <taxon>Deinobacterium</taxon>
    </lineage>
</organism>
<feature type="transmembrane region" description="Helical" evidence="2">
    <location>
        <begin position="489"/>
        <end position="511"/>
    </location>
</feature>
<feature type="transmembrane region" description="Helical" evidence="2">
    <location>
        <begin position="287"/>
        <end position="306"/>
    </location>
</feature>
<keyword evidence="2" id="KW-1133">Transmembrane helix</keyword>
<feature type="transmembrane region" description="Helical" evidence="2">
    <location>
        <begin position="395"/>
        <end position="421"/>
    </location>
</feature>
<accession>A0A841I1M5</accession>
<sequence>MVIAYVLLGAALGWLAESAPFAGLLLGAALGYLAWLALDIQVQLKTLRRDLEDLARRTDLAAGAEPTRGHAPTPRPVPLDTSPLSAPGEPPKSPPLPRPVPLDAPPARSRPAKLEGGGGLRWPQWLVGSSPWARVGAVLLFIGTGLLTKYAADAGLLPIRLRLAGVVIVALLLLGLGWRLRRVRRDYALVLQGTGIGLLYLTVYAGTALYHLLSPPAALTLLVALSAALALLATLQRAQVLAGMAAIGGFLAPVLSAPDAPPGLIFAYDALLGAGVLLLARARHWDGLSLLGFTFTFVIGGLWGFFRYRPEAFWLTELALIGFFLAYTLLPPRARDARVDAVLLFGPPLAFSLLQSALLLGERGPLTLSALLLALFYAARFAWSRDQRVPSEAYRALAVVFVTLSVPLGLEAVPGGVVWALEGVALAWAGRSLPFYRRAGAALQVAGPLLVLPYAAGALTLLWTSVLLGAAGLLTATLLGQSRPLLDRWLSRALGVWALLVWYGGGALALWELRPDSGWGAVLMYWSASALLMALLSGAGDLLRWPARLLLLPALPLLLTDALLDRPLATWAAAVFFAAQAVLLSRGLLGGAHGAGSYLLLSTLLTLEAVQGLARAFINPTWAQAALGAVPVACALLLFELSPRAVHVRRHATAWALGAALPLLGFGVLWFLLALGVPGDSAPLPFVPLLNPLDLCLLLVPLLGVQLLTTRGLRAGGPLAHALERWRDAWPPGLMPHALGVLFVLWWSAALLRAAARLEGIPYAFGDLLASGAAQAVLSLGWSVVALAAMLWARRSGERGVWVFGAVLLGAVLLKLFLVDLAGSGTLARVVSFVGVGLLMLLIGYLVPAPPRAPEPPAPADGT</sequence>
<feature type="transmembrane region" description="Helical" evidence="2">
    <location>
        <begin position="729"/>
        <end position="749"/>
    </location>
</feature>
<feature type="transmembrane region" description="Helical" evidence="2">
    <location>
        <begin position="342"/>
        <end position="360"/>
    </location>
</feature>
<keyword evidence="2" id="KW-0472">Membrane</keyword>
<protein>
    <submittedName>
        <fullName evidence="3">Putative membrane protein</fullName>
    </submittedName>
</protein>
<feature type="transmembrane region" description="Helical" evidence="2">
    <location>
        <begin position="570"/>
        <end position="589"/>
    </location>
</feature>
<feature type="transmembrane region" description="Helical" evidence="2">
    <location>
        <begin position="454"/>
        <end position="477"/>
    </location>
</feature>
<reference evidence="3 4" key="1">
    <citation type="submission" date="2020-08" db="EMBL/GenBank/DDBJ databases">
        <title>Genomic Encyclopedia of Type Strains, Phase IV (KMG-IV): sequencing the most valuable type-strain genomes for metagenomic binning, comparative biology and taxonomic classification.</title>
        <authorList>
            <person name="Goeker M."/>
        </authorList>
    </citation>
    <scope>NUCLEOTIDE SEQUENCE [LARGE SCALE GENOMIC DNA]</scope>
    <source>
        <strain evidence="3 4">DSM 21458</strain>
    </source>
</reference>
<feature type="transmembrane region" description="Helical" evidence="2">
    <location>
        <begin position="769"/>
        <end position="793"/>
    </location>
</feature>
<evidence type="ECO:0000313" key="3">
    <source>
        <dbReference type="EMBL" id="MBB6098208.1"/>
    </source>
</evidence>
<feature type="transmembrane region" description="Helical" evidence="2">
    <location>
        <begin position="800"/>
        <end position="818"/>
    </location>
</feature>
<dbReference type="InterPro" id="IPR019286">
    <property type="entry name" value="DUF2339_TM"/>
</dbReference>
<dbReference type="AlphaFoldDB" id="A0A841I1M5"/>
<evidence type="ECO:0000256" key="1">
    <source>
        <dbReference type="SAM" id="MobiDB-lite"/>
    </source>
</evidence>